<dbReference type="PANTHER" id="PTHR37610:SF40">
    <property type="entry name" value="OS01G0909600 PROTEIN"/>
    <property type="match status" value="1"/>
</dbReference>
<dbReference type="EMBL" id="JACGWJ010000016">
    <property type="protein sequence ID" value="KAL0361865.1"/>
    <property type="molecule type" value="Genomic_DNA"/>
</dbReference>
<comment type="caution">
    <text evidence="1">The sequence shown here is derived from an EMBL/GenBank/DDBJ whole genome shotgun (WGS) entry which is preliminary data.</text>
</comment>
<evidence type="ECO:0008006" key="2">
    <source>
        <dbReference type="Google" id="ProtNLM"/>
    </source>
</evidence>
<name>A0AAW2Q1Y6_SESRA</name>
<reference evidence="1" key="1">
    <citation type="submission" date="2020-06" db="EMBL/GenBank/DDBJ databases">
        <authorList>
            <person name="Li T."/>
            <person name="Hu X."/>
            <person name="Zhang T."/>
            <person name="Song X."/>
            <person name="Zhang H."/>
            <person name="Dai N."/>
            <person name="Sheng W."/>
            <person name="Hou X."/>
            <person name="Wei L."/>
        </authorList>
    </citation>
    <scope>NUCLEOTIDE SEQUENCE</scope>
    <source>
        <strain evidence="1">G02</strain>
        <tissue evidence="1">Leaf</tissue>
    </source>
</reference>
<gene>
    <name evidence="1" type="ORF">Sradi_3871000</name>
</gene>
<reference evidence="1" key="2">
    <citation type="journal article" date="2024" name="Plant">
        <title>Genomic evolution and insights into agronomic trait innovations of Sesamum species.</title>
        <authorList>
            <person name="Miao H."/>
            <person name="Wang L."/>
            <person name="Qu L."/>
            <person name="Liu H."/>
            <person name="Sun Y."/>
            <person name="Le M."/>
            <person name="Wang Q."/>
            <person name="Wei S."/>
            <person name="Zheng Y."/>
            <person name="Lin W."/>
            <person name="Duan Y."/>
            <person name="Cao H."/>
            <person name="Xiong S."/>
            <person name="Wang X."/>
            <person name="Wei L."/>
            <person name="Li C."/>
            <person name="Ma Q."/>
            <person name="Ju M."/>
            <person name="Zhao R."/>
            <person name="Li G."/>
            <person name="Mu C."/>
            <person name="Tian Q."/>
            <person name="Mei H."/>
            <person name="Zhang T."/>
            <person name="Gao T."/>
            <person name="Zhang H."/>
        </authorList>
    </citation>
    <scope>NUCLEOTIDE SEQUENCE</scope>
    <source>
        <strain evidence="1">G02</strain>
    </source>
</reference>
<sequence length="104" mass="12109">MHYTYILWDHPGLVLRSSPWDESNFLAWLVELCTFCAKLKLGFIDDSSLRPTVGLENFEQWRRVDLMSSWIWNSIANNIVEGFMCTASACDLWLDLKARYGSKN</sequence>
<accession>A0AAW2Q1Y6</accession>
<dbReference type="PANTHER" id="PTHR37610">
    <property type="entry name" value="CCHC-TYPE DOMAIN-CONTAINING PROTEIN"/>
    <property type="match status" value="1"/>
</dbReference>
<proteinExistence type="predicted"/>
<evidence type="ECO:0000313" key="1">
    <source>
        <dbReference type="EMBL" id="KAL0361865.1"/>
    </source>
</evidence>
<organism evidence="1">
    <name type="scientific">Sesamum radiatum</name>
    <name type="common">Black benniseed</name>
    <dbReference type="NCBI Taxonomy" id="300843"/>
    <lineage>
        <taxon>Eukaryota</taxon>
        <taxon>Viridiplantae</taxon>
        <taxon>Streptophyta</taxon>
        <taxon>Embryophyta</taxon>
        <taxon>Tracheophyta</taxon>
        <taxon>Spermatophyta</taxon>
        <taxon>Magnoliopsida</taxon>
        <taxon>eudicotyledons</taxon>
        <taxon>Gunneridae</taxon>
        <taxon>Pentapetalae</taxon>
        <taxon>asterids</taxon>
        <taxon>lamiids</taxon>
        <taxon>Lamiales</taxon>
        <taxon>Pedaliaceae</taxon>
        <taxon>Sesamum</taxon>
    </lineage>
</organism>
<protein>
    <recommendedName>
        <fullName evidence="2">Retrotransposon Copia-like N-terminal domain-containing protein</fullName>
    </recommendedName>
</protein>
<dbReference type="AlphaFoldDB" id="A0AAW2Q1Y6"/>